<protein>
    <recommendedName>
        <fullName evidence="1">Glycosyltransferase subfamily 4-like N-terminal domain-containing protein</fullName>
    </recommendedName>
</protein>
<reference evidence="2" key="1">
    <citation type="journal article" date="2014" name="Front. Microbiol.">
        <title>High frequency of phylogenetically diverse reductive dehalogenase-homologous genes in deep subseafloor sedimentary metagenomes.</title>
        <authorList>
            <person name="Kawai M."/>
            <person name="Futagami T."/>
            <person name="Toyoda A."/>
            <person name="Takaki Y."/>
            <person name="Nishi S."/>
            <person name="Hori S."/>
            <person name="Arai W."/>
            <person name="Tsubouchi T."/>
            <person name="Morono Y."/>
            <person name="Uchiyama I."/>
            <person name="Ito T."/>
            <person name="Fujiyama A."/>
            <person name="Inagaki F."/>
            <person name="Takami H."/>
        </authorList>
    </citation>
    <scope>NUCLEOTIDE SEQUENCE</scope>
    <source>
        <strain evidence="2">Expedition CK06-06</strain>
    </source>
</reference>
<dbReference type="Pfam" id="PF13477">
    <property type="entry name" value="Glyco_trans_4_2"/>
    <property type="match status" value="1"/>
</dbReference>
<evidence type="ECO:0000313" key="2">
    <source>
        <dbReference type="EMBL" id="GAH21135.1"/>
    </source>
</evidence>
<dbReference type="InterPro" id="IPR028098">
    <property type="entry name" value="Glyco_trans_4-like_N"/>
</dbReference>
<accession>X1ELC1</accession>
<dbReference type="AlphaFoldDB" id="X1ELC1"/>
<gene>
    <name evidence="2" type="ORF">S03H2_07017</name>
</gene>
<sequence length="165" mass="18963">MQEMLKHDWDVVGVAPDDGYAERLKDIGIRFIDLTMDRKGLNPLKDLRLLYYFICLYHHEKPTIVHHFTIKPVIYGSIAAHLVGIPRIVNSVPGLGYVFIKGGFLQSIVEKMYKFALRPPTQVIFQNPDDQNIFLERKLVSYAQTHLILGSGVNTELFSPDKFYL</sequence>
<comment type="caution">
    <text evidence="2">The sequence shown here is derived from an EMBL/GenBank/DDBJ whole genome shotgun (WGS) entry which is preliminary data.</text>
</comment>
<name>X1ELC1_9ZZZZ</name>
<proteinExistence type="predicted"/>
<dbReference type="Gene3D" id="3.40.50.2000">
    <property type="entry name" value="Glycogen Phosphorylase B"/>
    <property type="match status" value="1"/>
</dbReference>
<feature type="domain" description="Glycosyltransferase subfamily 4-like N-terminal" evidence="1">
    <location>
        <begin position="2"/>
        <end position="127"/>
    </location>
</feature>
<dbReference type="SUPFAM" id="SSF53756">
    <property type="entry name" value="UDP-Glycosyltransferase/glycogen phosphorylase"/>
    <property type="match status" value="1"/>
</dbReference>
<dbReference type="EMBL" id="BARU01003172">
    <property type="protein sequence ID" value="GAH21135.1"/>
    <property type="molecule type" value="Genomic_DNA"/>
</dbReference>
<organism evidence="2">
    <name type="scientific">marine sediment metagenome</name>
    <dbReference type="NCBI Taxonomy" id="412755"/>
    <lineage>
        <taxon>unclassified sequences</taxon>
        <taxon>metagenomes</taxon>
        <taxon>ecological metagenomes</taxon>
    </lineage>
</organism>
<evidence type="ECO:0000259" key="1">
    <source>
        <dbReference type="Pfam" id="PF13477"/>
    </source>
</evidence>